<evidence type="ECO:0000313" key="1">
    <source>
        <dbReference type="EMBL" id="MDE8563326.1"/>
    </source>
</evidence>
<reference evidence="1 3" key="1">
    <citation type="submission" date="2023-01" db="EMBL/GenBank/DDBJ databases">
        <title>Genome-based reclassification of Anoxybacillus geothermalis as a later heterotypic synonym of Anoxybacillus rupiensis.</title>
        <authorList>
            <person name="Inan Bektas K."/>
            <person name="Canakci S."/>
            <person name="Belduz A.A."/>
            <person name="Guler H.H."/>
        </authorList>
    </citation>
    <scope>NUCLEOTIDE SEQUENCE [LARGE SCALE GENOMIC DNA]</scope>
    <source>
        <strain evidence="1 3">DSM 17127</strain>
    </source>
</reference>
<dbReference type="RefSeq" id="WP_080860125.1">
    <property type="nucleotide sequence ID" value="NZ_JACIDF010000005.1"/>
</dbReference>
<proteinExistence type="predicted"/>
<dbReference type="Proteomes" id="UP001213979">
    <property type="component" value="Unassembled WGS sequence"/>
</dbReference>
<evidence type="ECO:0000313" key="4">
    <source>
        <dbReference type="Proteomes" id="UP001339962"/>
    </source>
</evidence>
<dbReference type="Pfam" id="PF14152">
    <property type="entry name" value="YfhE"/>
    <property type="match status" value="1"/>
</dbReference>
<dbReference type="EMBL" id="JARTLI010000039">
    <property type="protein sequence ID" value="MED5053134.1"/>
    <property type="molecule type" value="Genomic_DNA"/>
</dbReference>
<name>A0ABD5IZR2_9BACL</name>
<keyword evidence="3" id="KW-1185">Reference proteome</keyword>
<dbReference type="EMBL" id="JAQOTG010000003">
    <property type="protein sequence ID" value="MDE8563326.1"/>
    <property type="molecule type" value="Genomic_DNA"/>
</dbReference>
<organism evidence="2 4">
    <name type="scientific">Anoxybacteroides rupiense</name>
    <dbReference type="NCBI Taxonomy" id="311460"/>
    <lineage>
        <taxon>Bacteria</taxon>
        <taxon>Bacillati</taxon>
        <taxon>Bacillota</taxon>
        <taxon>Bacilli</taxon>
        <taxon>Bacillales</taxon>
        <taxon>Anoxybacillaceae</taxon>
        <taxon>Anoxybacteroides</taxon>
    </lineage>
</organism>
<protein>
    <submittedName>
        <fullName evidence="2">YfhE family protein</fullName>
    </submittedName>
</protein>
<comment type="caution">
    <text evidence="2">The sequence shown here is derived from an EMBL/GenBank/DDBJ whole genome shotgun (WGS) entry which is preliminary data.</text>
</comment>
<reference evidence="2 4" key="2">
    <citation type="submission" date="2023-03" db="EMBL/GenBank/DDBJ databases">
        <title>Bacillus Genome Sequencing.</title>
        <authorList>
            <person name="Dunlap C."/>
        </authorList>
    </citation>
    <scope>NUCLEOTIDE SEQUENCE [LARGE SCALE GENOMIC DNA]</scope>
    <source>
        <strain evidence="2 4">NRS-38</strain>
    </source>
</reference>
<evidence type="ECO:0000313" key="2">
    <source>
        <dbReference type="EMBL" id="MED5053134.1"/>
    </source>
</evidence>
<gene>
    <name evidence="2" type="ORF">P9850_15140</name>
    <name evidence="1" type="ORF">PNH38_05420</name>
</gene>
<dbReference type="AlphaFoldDB" id="A0ABD5IZR2"/>
<evidence type="ECO:0000313" key="3">
    <source>
        <dbReference type="Proteomes" id="UP001213979"/>
    </source>
</evidence>
<dbReference type="InterPro" id="IPR025437">
    <property type="entry name" value="YfhE-like"/>
</dbReference>
<accession>A0ABD5IZR2</accession>
<dbReference type="Proteomes" id="UP001339962">
    <property type="component" value="Unassembled WGS sequence"/>
</dbReference>
<sequence length="42" mass="4899">MNEKRKREKTKNTLSSAQEVIYSREFKLADRAGGYTAKKARH</sequence>